<evidence type="ECO:0000313" key="1">
    <source>
        <dbReference type="EMBL" id="CAJ2635282.1"/>
    </source>
</evidence>
<protein>
    <submittedName>
        <fullName evidence="1">Uncharacterized protein</fullName>
    </submittedName>
</protein>
<evidence type="ECO:0000313" key="2">
    <source>
        <dbReference type="Proteomes" id="UP001177021"/>
    </source>
</evidence>
<sequence>MHSRGSCSMTVFRLGLICTDRGSLMRLGTDFVMGATPTSFVSRRNSLDENGNKMLNEYIREHKIGSSSYGKVALYKSSVDGKHYEIKSFHKSHLWKLRVAPFETAMTDVLR</sequence>
<dbReference type="Proteomes" id="UP001177021">
    <property type="component" value="Unassembled WGS sequence"/>
</dbReference>
<accession>A0ACB0IWP8</accession>
<proteinExistence type="predicted"/>
<dbReference type="EMBL" id="CASHSV030000002">
    <property type="protein sequence ID" value="CAJ2635282.1"/>
    <property type="molecule type" value="Genomic_DNA"/>
</dbReference>
<gene>
    <name evidence="1" type="ORF">MILVUS5_LOCUS6010</name>
</gene>
<keyword evidence="2" id="KW-1185">Reference proteome</keyword>
<reference evidence="1" key="1">
    <citation type="submission" date="2023-10" db="EMBL/GenBank/DDBJ databases">
        <authorList>
            <person name="Rodriguez Cubillos JULIANA M."/>
            <person name="De Vega J."/>
        </authorList>
    </citation>
    <scope>NUCLEOTIDE SEQUENCE</scope>
</reference>
<organism evidence="1 2">
    <name type="scientific">Trifolium pratense</name>
    <name type="common">Red clover</name>
    <dbReference type="NCBI Taxonomy" id="57577"/>
    <lineage>
        <taxon>Eukaryota</taxon>
        <taxon>Viridiplantae</taxon>
        <taxon>Streptophyta</taxon>
        <taxon>Embryophyta</taxon>
        <taxon>Tracheophyta</taxon>
        <taxon>Spermatophyta</taxon>
        <taxon>Magnoliopsida</taxon>
        <taxon>eudicotyledons</taxon>
        <taxon>Gunneridae</taxon>
        <taxon>Pentapetalae</taxon>
        <taxon>rosids</taxon>
        <taxon>fabids</taxon>
        <taxon>Fabales</taxon>
        <taxon>Fabaceae</taxon>
        <taxon>Papilionoideae</taxon>
        <taxon>50 kb inversion clade</taxon>
        <taxon>NPAAA clade</taxon>
        <taxon>Hologalegina</taxon>
        <taxon>IRL clade</taxon>
        <taxon>Trifolieae</taxon>
        <taxon>Trifolium</taxon>
    </lineage>
</organism>
<comment type="caution">
    <text evidence="1">The sequence shown here is derived from an EMBL/GenBank/DDBJ whole genome shotgun (WGS) entry which is preliminary data.</text>
</comment>
<name>A0ACB0IWP8_TRIPR</name>